<reference evidence="1" key="1">
    <citation type="submission" date="2020-06" db="EMBL/GenBank/DDBJ databases">
        <authorList>
            <person name="Li T."/>
            <person name="Hu X."/>
            <person name="Zhang T."/>
            <person name="Song X."/>
            <person name="Zhang H."/>
            <person name="Dai N."/>
            <person name="Sheng W."/>
            <person name="Hou X."/>
            <person name="Wei L."/>
        </authorList>
    </citation>
    <scope>NUCLEOTIDE SEQUENCE</scope>
    <source>
        <strain evidence="1">G02</strain>
        <tissue evidence="1">Leaf</tissue>
    </source>
</reference>
<sequence length="107" mass="11905">MHRIASPLRGLESHLQTSTHDICQCVPVGRRGSKSLENDHSSTNKNLIPSCWPNFGTSLKRCKDIEPYANPYQSSTGPLGIMDLHIPEDSNTIAKESGYPQIHHAQR</sequence>
<evidence type="ECO:0000313" key="1">
    <source>
        <dbReference type="EMBL" id="KAL0413353.1"/>
    </source>
</evidence>
<comment type="caution">
    <text evidence="1">The sequence shown here is derived from an EMBL/GenBank/DDBJ whole genome shotgun (WGS) entry which is preliminary data.</text>
</comment>
<dbReference type="AlphaFoldDB" id="A0AAW2U8B2"/>
<name>A0AAW2U8B2_SESRA</name>
<proteinExistence type="predicted"/>
<reference evidence="1" key="2">
    <citation type="journal article" date="2024" name="Plant">
        <title>Genomic evolution and insights into agronomic trait innovations of Sesamum species.</title>
        <authorList>
            <person name="Miao H."/>
            <person name="Wang L."/>
            <person name="Qu L."/>
            <person name="Liu H."/>
            <person name="Sun Y."/>
            <person name="Le M."/>
            <person name="Wang Q."/>
            <person name="Wei S."/>
            <person name="Zheng Y."/>
            <person name="Lin W."/>
            <person name="Duan Y."/>
            <person name="Cao H."/>
            <person name="Xiong S."/>
            <person name="Wang X."/>
            <person name="Wei L."/>
            <person name="Li C."/>
            <person name="Ma Q."/>
            <person name="Ju M."/>
            <person name="Zhao R."/>
            <person name="Li G."/>
            <person name="Mu C."/>
            <person name="Tian Q."/>
            <person name="Mei H."/>
            <person name="Zhang T."/>
            <person name="Gao T."/>
            <person name="Zhang H."/>
        </authorList>
    </citation>
    <scope>NUCLEOTIDE SEQUENCE</scope>
    <source>
        <strain evidence="1">G02</strain>
    </source>
</reference>
<organism evidence="1">
    <name type="scientific">Sesamum radiatum</name>
    <name type="common">Black benniseed</name>
    <dbReference type="NCBI Taxonomy" id="300843"/>
    <lineage>
        <taxon>Eukaryota</taxon>
        <taxon>Viridiplantae</taxon>
        <taxon>Streptophyta</taxon>
        <taxon>Embryophyta</taxon>
        <taxon>Tracheophyta</taxon>
        <taxon>Spermatophyta</taxon>
        <taxon>Magnoliopsida</taxon>
        <taxon>eudicotyledons</taxon>
        <taxon>Gunneridae</taxon>
        <taxon>Pentapetalae</taxon>
        <taxon>asterids</taxon>
        <taxon>lamiids</taxon>
        <taxon>Lamiales</taxon>
        <taxon>Pedaliaceae</taxon>
        <taxon>Sesamum</taxon>
    </lineage>
</organism>
<accession>A0AAW2U8B2</accession>
<gene>
    <name evidence="1" type="ORF">Sradi_1537000</name>
</gene>
<protein>
    <submittedName>
        <fullName evidence="1">Uncharacterized protein</fullName>
    </submittedName>
</protein>
<dbReference type="EMBL" id="JACGWJ010000006">
    <property type="protein sequence ID" value="KAL0413353.1"/>
    <property type="molecule type" value="Genomic_DNA"/>
</dbReference>